<keyword evidence="3" id="KW-1185">Reference proteome</keyword>
<evidence type="ECO:0000313" key="2">
    <source>
        <dbReference type="EMBL" id="ORY55040.1"/>
    </source>
</evidence>
<name>A0A1Y2D6X6_9FUNG</name>
<dbReference type="Proteomes" id="UP000193920">
    <property type="component" value="Unassembled WGS sequence"/>
</dbReference>
<gene>
    <name evidence="2" type="ORF">LY90DRAFT_507277</name>
</gene>
<keyword evidence="1" id="KW-0472">Membrane</keyword>
<organism evidence="2 3">
    <name type="scientific">Neocallimastix californiae</name>
    <dbReference type="NCBI Taxonomy" id="1754190"/>
    <lineage>
        <taxon>Eukaryota</taxon>
        <taxon>Fungi</taxon>
        <taxon>Fungi incertae sedis</taxon>
        <taxon>Chytridiomycota</taxon>
        <taxon>Chytridiomycota incertae sedis</taxon>
        <taxon>Neocallimastigomycetes</taxon>
        <taxon>Neocallimastigales</taxon>
        <taxon>Neocallimastigaceae</taxon>
        <taxon>Neocallimastix</taxon>
    </lineage>
</organism>
<evidence type="ECO:0000313" key="3">
    <source>
        <dbReference type="Proteomes" id="UP000193920"/>
    </source>
</evidence>
<evidence type="ECO:0000256" key="1">
    <source>
        <dbReference type="SAM" id="Phobius"/>
    </source>
</evidence>
<comment type="caution">
    <text evidence="2">The sequence shown here is derived from an EMBL/GenBank/DDBJ whole genome shotgun (WGS) entry which is preliminary data.</text>
</comment>
<dbReference type="AlphaFoldDB" id="A0A1Y2D6X6"/>
<protein>
    <submittedName>
        <fullName evidence="2">Uncharacterized protein</fullName>
    </submittedName>
</protein>
<sequence>MYCSDIWIKIFVGLKRMGLCLISALIDSIYIYLHNQHYHNNNTNTDTNNNSNSKNKWNNFILKPEDYTENKSFIFTVAIMSLVTAYEDCYTHTKGLLNIRLLLENLIYFSTVWYLIHSLMISLNYRNIKNN</sequence>
<accession>A0A1Y2D6X6</accession>
<keyword evidence="1" id="KW-1133">Transmembrane helix</keyword>
<reference evidence="2 3" key="1">
    <citation type="submission" date="2016-08" db="EMBL/GenBank/DDBJ databases">
        <title>A Parts List for Fungal Cellulosomes Revealed by Comparative Genomics.</title>
        <authorList>
            <consortium name="DOE Joint Genome Institute"/>
            <person name="Haitjema C.H."/>
            <person name="Gilmore S.P."/>
            <person name="Henske J.K."/>
            <person name="Solomon K.V."/>
            <person name="De Groot R."/>
            <person name="Kuo A."/>
            <person name="Mondo S.J."/>
            <person name="Salamov A.A."/>
            <person name="Labutti K."/>
            <person name="Zhao Z."/>
            <person name="Chiniquy J."/>
            <person name="Barry K."/>
            <person name="Brewer H.M."/>
            <person name="Purvine S.O."/>
            <person name="Wright A.T."/>
            <person name="Boxma B."/>
            <person name="Van Alen T."/>
            <person name="Hackstein J.H."/>
            <person name="Baker S.E."/>
            <person name="Grigoriev I.V."/>
            <person name="O'Malley M.A."/>
        </authorList>
    </citation>
    <scope>NUCLEOTIDE SEQUENCE [LARGE SCALE GENOMIC DNA]</scope>
    <source>
        <strain evidence="2 3">G1</strain>
    </source>
</reference>
<keyword evidence="1" id="KW-0812">Transmembrane</keyword>
<proteinExistence type="predicted"/>
<feature type="transmembrane region" description="Helical" evidence="1">
    <location>
        <begin position="106"/>
        <end position="125"/>
    </location>
</feature>
<feature type="transmembrane region" description="Helical" evidence="1">
    <location>
        <begin position="12"/>
        <end position="33"/>
    </location>
</feature>
<dbReference type="EMBL" id="MCOG01000080">
    <property type="protein sequence ID" value="ORY55040.1"/>
    <property type="molecule type" value="Genomic_DNA"/>
</dbReference>